<feature type="compositionally biased region" description="Low complexity" evidence="3">
    <location>
        <begin position="310"/>
        <end position="339"/>
    </location>
</feature>
<dbReference type="GO" id="GO:0031097">
    <property type="term" value="C:medial cortex"/>
    <property type="evidence" value="ECO:0007669"/>
    <property type="project" value="TreeGrafter"/>
</dbReference>
<dbReference type="Gene3D" id="1.20.1270.60">
    <property type="entry name" value="Arfaptin homology (AH) domain/BAR domain"/>
    <property type="match status" value="1"/>
</dbReference>
<evidence type="ECO:0000259" key="4">
    <source>
        <dbReference type="PROSITE" id="PS50002"/>
    </source>
</evidence>
<dbReference type="EMBL" id="CCYA01000265">
    <property type="protein sequence ID" value="CEH17704.1"/>
    <property type="molecule type" value="Genomic_DNA"/>
</dbReference>
<keyword evidence="1 2" id="KW-0728">SH3 domain</keyword>
<dbReference type="GO" id="GO:1990528">
    <property type="term" value="C:Rvs161p-Rvs167p complex"/>
    <property type="evidence" value="ECO:0007669"/>
    <property type="project" value="TreeGrafter"/>
</dbReference>
<dbReference type="Gene3D" id="2.30.30.40">
    <property type="entry name" value="SH3 Domains"/>
    <property type="match status" value="1"/>
</dbReference>
<dbReference type="SMART" id="SM00721">
    <property type="entry name" value="BAR"/>
    <property type="match status" value="1"/>
</dbReference>
<keyword evidence="7" id="KW-1185">Reference proteome</keyword>
<dbReference type="SUPFAM" id="SSF50044">
    <property type="entry name" value="SH3-domain"/>
    <property type="match status" value="1"/>
</dbReference>
<dbReference type="SMART" id="SM00326">
    <property type="entry name" value="SH3"/>
    <property type="match status" value="1"/>
</dbReference>
<protein>
    <submittedName>
        <fullName evidence="6">Amphiphysin</fullName>
    </submittedName>
</protein>
<dbReference type="GO" id="GO:0006897">
    <property type="term" value="P:endocytosis"/>
    <property type="evidence" value="ECO:0007669"/>
    <property type="project" value="InterPro"/>
</dbReference>
<accession>A0A0P1BM07</accession>
<dbReference type="SUPFAM" id="SSF103657">
    <property type="entry name" value="BAR/IMD domain-like"/>
    <property type="match status" value="1"/>
</dbReference>
<dbReference type="GO" id="GO:0008289">
    <property type="term" value="F:lipid binding"/>
    <property type="evidence" value="ECO:0007669"/>
    <property type="project" value="TreeGrafter"/>
</dbReference>
<dbReference type="PANTHER" id="PTHR47174:SF1">
    <property type="entry name" value="REDUCED VIABILITY UPON STARVATION PROTEIN 167"/>
    <property type="match status" value="1"/>
</dbReference>
<dbReference type="STRING" id="401625.A0A0P1BM07"/>
<dbReference type="PANTHER" id="PTHR47174">
    <property type="entry name" value="BRIDGING INTEGRATOR 3"/>
    <property type="match status" value="1"/>
</dbReference>
<sequence length="413" mass="45510">MKGALKFAKRTPHLLQGKVGMAAKSHDAAFDELNRKFGQFEKNADHLHKDATAMKDGIKNMLLSGAGFGSAFANLFANASNRSAYPKAEQTAAYLPIYDAMMEELRETLTPEIELIESRIISPANEFIGICKAVRKNITKRDHKLIDYDRHNNSYTKLKDKKDKTLKDEQNLFKVEQEFETAAADYEYFNNNLKEELPRFFEMAQRFITPIFHSFYYMQLNVYYLTLDKLQTFADGKYDVAKMSGISIEDTYVQQLNDAAERLEALTIRKPTPPSARVLQQARSGSSPASPPASRYAPPPKAAPTHNRVASASTASAAAPPAYTAGASSATSSAAAGKRAPPPPPTKPKPGAAPGVTYVTALYDYTAQADGDLSFSTGDRIEVVERTASTEDWWTGRVHGVQGVFPGNYVREG</sequence>
<name>A0A0P1BM07_9BASI</name>
<dbReference type="InterPro" id="IPR036028">
    <property type="entry name" value="SH3-like_dom_sf"/>
</dbReference>
<dbReference type="InterPro" id="IPR027267">
    <property type="entry name" value="AH/BAR_dom_sf"/>
</dbReference>
<dbReference type="OrthoDB" id="2159336at2759"/>
<evidence type="ECO:0000256" key="1">
    <source>
        <dbReference type="ARBA" id="ARBA00022443"/>
    </source>
</evidence>
<dbReference type="PROSITE" id="PS51021">
    <property type="entry name" value="BAR"/>
    <property type="match status" value="1"/>
</dbReference>
<proteinExistence type="predicted"/>
<feature type="compositionally biased region" description="Low complexity" evidence="3">
    <location>
        <begin position="282"/>
        <end position="296"/>
    </location>
</feature>
<dbReference type="AlphaFoldDB" id="A0A0P1BM07"/>
<reference evidence="6 7" key="1">
    <citation type="submission" date="2014-09" db="EMBL/GenBank/DDBJ databases">
        <authorList>
            <person name="Magalhaes I.L.F."/>
            <person name="Oliveira U."/>
            <person name="Santos F.R."/>
            <person name="Vidigal T.H.D.A."/>
            <person name="Brescovit A.D."/>
            <person name="Santos A.J."/>
        </authorList>
    </citation>
    <scope>NUCLEOTIDE SEQUENCE [LARGE SCALE GENOMIC DNA]</scope>
</reference>
<evidence type="ECO:0000313" key="6">
    <source>
        <dbReference type="EMBL" id="CEH17704.1"/>
    </source>
</evidence>
<feature type="domain" description="SH3" evidence="4">
    <location>
        <begin position="354"/>
        <end position="413"/>
    </location>
</feature>
<evidence type="ECO:0000259" key="5">
    <source>
        <dbReference type="PROSITE" id="PS51021"/>
    </source>
</evidence>
<feature type="domain" description="BAR" evidence="5">
    <location>
        <begin position="15"/>
        <end position="243"/>
    </location>
</feature>
<evidence type="ECO:0000256" key="3">
    <source>
        <dbReference type="SAM" id="MobiDB-lite"/>
    </source>
</evidence>
<feature type="region of interest" description="Disordered" evidence="3">
    <location>
        <begin position="267"/>
        <end position="353"/>
    </location>
</feature>
<dbReference type="PRINTS" id="PR00452">
    <property type="entry name" value="SH3DOMAIN"/>
</dbReference>
<dbReference type="Pfam" id="PF03114">
    <property type="entry name" value="BAR"/>
    <property type="match status" value="1"/>
</dbReference>
<dbReference type="PROSITE" id="PS50002">
    <property type="entry name" value="SH3"/>
    <property type="match status" value="1"/>
</dbReference>
<evidence type="ECO:0000313" key="7">
    <source>
        <dbReference type="Proteomes" id="UP000054845"/>
    </source>
</evidence>
<dbReference type="InterPro" id="IPR001452">
    <property type="entry name" value="SH3_domain"/>
</dbReference>
<dbReference type="CDD" id="cd07599">
    <property type="entry name" value="BAR_Rvs167p"/>
    <property type="match status" value="1"/>
</dbReference>
<dbReference type="InterPro" id="IPR004148">
    <property type="entry name" value="BAR_dom"/>
</dbReference>
<dbReference type="GO" id="GO:0051666">
    <property type="term" value="P:actin cortical patch localization"/>
    <property type="evidence" value="ECO:0007669"/>
    <property type="project" value="InterPro"/>
</dbReference>
<evidence type="ECO:0000256" key="2">
    <source>
        <dbReference type="PROSITE-ProRule" id="PRU00192"/>
    </source>
</evidence>
<dbReference type="GO" id="GO:0043332">
    <property type="term" value="C:mating projection tip"/>
    <property type="evidence" value="ECO:0007669"/>
    <property type="project" value="TreeGrafter"/>
</dbReference>
<dbReference type="Proteomes" id="UP000054845">
    <property type="component" value="Unassembled WGS sequence"/>
</dbReference>
<dbReference type="GO" id="GO:0097320">
    <property type="term" value="P:plasma membrane tubulation"/>
    <property type="evidence" value="ECO:0007669"/>
    <property type="project" value="TreeGrafter"/>
</dbReference>
<organism evidence="6 7">
    <name type="scientific">Ceraceosorus bombacis</name>
    <dbReference type="NCBI Taxonomy" id="401625"/>
    <lineage>
        <taxon>Eukaryota</taxon>
        <taxon>Fungi</taxon>
        <taxon>Dikarya</taxon>
        <taxon>Basidiomycota</taxon>
        <taxon>Ustilaginomycotina</taxon>
        <taxon>Exobasidiomycetes</taxon>
        <taxon>Ceraceosorales</taxon>
        <taxon>Ceraceosoraceae</taxon>
        <taxon>Ceraceosorus</taxon>
    </lineage>
</organism>
<dbReference type="GO" id="GO:0030479">
    <property type="term" value="C:actin cortical patch"/>
    <property type="evidence" value="ECO:0007669"/>
    <property type="project" value="TreeGrafter"/>
</dbReference>
<dbReference type="InterPro" id="IPR046982">
    <property type="entry name" value="BIN3/RVS161-like"/>
</dbReference>
<dbReference type="Pfam" id="PF00018">
    <property type="entry name" value="SH3_1"/>
    <property type="match status" value="1"/>
</dbReference>
<dbReference type="FunFam" id="2.30.30.40:FF:000100">
    <property type="entry name" value="SH3 domain-containing YSC84-like protein 1"/>
    <property type="match status" value="1"/>
</dbReference>